<name>A0A8R7PVR8_TRIUA</name>
<dbReference type="Proteomes" id="UP000015106">
    <property type="component" value="Chromosome 3"/>
</dbReference>
<keyword evidence="3" id="KW-1185">Reference proteome</keyword>
<proteinExistence type="predicted"/>
<accession>A0A8R7PVR8</accession>
<feature type="chain" id="PRO_5035852587" description="Secreted protein" evidence="1">
    <location>
        <begin position="22"/>
        <end position="63"/>
    </location>
</feature>
<keyword evidence="1" id="KW-0732">Signal</keyword>
<feature type="signal peptide" evidence="1">
    <location>
        <begin position="1"/>
        <end position="21"/>
    </location>
</feature>
<reference evidence="2" key="3">
    <citation type="submission" date="2022-06" db="UniProtKB">
        <authorList>
            <consortium name="EnsemblPlants"/>
        </authorList>
    </citation>
    <scope>IDENTIFICATION</scope>
</reference>
<sequence length="63" mass="7122">MYIFSICCCLMLIQRRGCSRGADLNGSVYAAVDWMHNCSTLQTRTMSGSHDLEWSSLNKPKPH</sequence>
<evidence type="ECO:0000313" key="2">
    <source>
        <dbReference type="EnsemblPlants" id="TuG1812G0300003617.01.T01"/>
    </source>
</evidence>
<protein>
    <recommendedName>
        <fullName evidence="4">Secreted protein</fullName>
    </recommendedName>
</protein>
<evidence type="ECO:0000313" key="3">
    <source>
        <dbReference type="Proteomes" id="UP000015106"/>
    </source>
</evidence>
<dbReference type="EnsemblPlants" id="TuG1812G0300003617.01.T01">
    <property type="protein sequence ID" value="TuG1812G0300003617.01.T01"/>
    <property type="gene ID" value="TuG1812G0300003617.01"/>
</dbReference>
<reference evidence="2" key="2">
    <citation type="submission" date="2018-03" db="EMBL/GenBank/DDBJ databases">
        <title>The Triticum urartu genome reveals the dynamic nature of wheat genome evolution.</title>
        <authorList>
            <person name="Ling H."/>
            <person name="Ma B."/>
            <person name="Shi X."/>
            <person name="Liu H."/>
            <person name="Dong L."/>
            <person name="Sun H."/>
            <person name="Cao Y."/>
            <person name="Gao Q."/>
            <person name="Zheng S."/>
            <person name="Li Y."/>
            <person name="Yu Y."/>
            <person name="Du H."/>
            <person name="Qi M."/>
            <person name="Li Y."/>
            <person name="Yu H."/>
            <person name="Cui Y."/>
            <person name="Wang N."/>
            <person name="Chen C."/>
            <person name="Wu H."/>
            <person name="Zhao Y."/>
            <person name="Zhang J."/>
            <person name="Li Y."/>
            <person name="Zhou W."/>
            <person name="Zhang B."/>
            <person name="Hu W."/>
            <person name="Eijk M."/>
            <person name="Tang J."/>
            <person name="Witsenboer H."/>
            <person name="Zhao S."/>
            <person name="Li Z."/>
            <person name="Zhang A."/>
            <person name="Wang D."/>
            <person name="Liang C."/>
        </authorList>
    </citation>
    <scope>NUCLEOTIDE SEQUENCE [LARGE SCALE GENOMIC DNA]</scope>
    <source>
        <strain evidence="2">cv. G1812</strain>
    </source>
</reference>
<dbReference type="Gramene" id="TuG1812G0300003617.01.T01">
    <property type="protein sequence ID" value="TuG1812G0300003617.01.T01"/>
    <property type="gene ID" value="TuG1812G0300003617.01"/>
</dbReference>
<evidence type="ECO:0000256" key="1">
    <source>
        <dbReference type="SAM" id="SignalP"/>
    </source>
</evidence>
<evidence type="ECO:0008006" key="4">
    <source>
        <dbReference type="Google" id="ProtNLM"/>
    </source>
</evidence>
<reference evidence="3" key="1">
    <citation type="journal article" date="2013" name="Nature">
        <title>Draft genome of the wheat A-genome progenitor Triticum urartu.</title>
        <authorList>
            <person name="Ling H.Q."/>
            <person name="Zhao S."/>
            <person name="Liu D."/>
            <person name="Wang J."/>
            <person name="Sun H."/>
            <person name="Zhang C."/>
            <person name="Fan H."/>
            <person name="Li D."/>
            <person name="Dong L."/>
            <person name="Tao Y."/>
            <person name="Gao C."/>
            <person name="Wu H."/>
            <person name="Li Y."/>
            <person name="Cui Y."/>
            <person name="Guo X."/>
            <person name="Zheng S."/>
            <person name="Wang B."/>
            <person name="Yu K."/>
            <person name="Liang Q."/>
            <person name="Yang W."/>
            <person name="Lou X."/>
            <person name="Chen J."/>
            <person name="Feng M."/>
            <person name="Jian J."/>
            <person name="Zhang X."/>
            <person name="Luo G."/>
            <person name="Jiang Y."/>
            <person name="Liu J."/>
            <person name="Wang Z."/>
            <person name="Sha Y."/>
            <person name="Zhang B."/>
            <person name="Wu H."/>
            <person name="Tang D."/>
            <person name="Shen Q."/>
            <person name="Xue P."/>
            <person name="Zou S."/>
            <person name="Wang X."/>
            <person name="Liu X."/>
            <person name="Wang F."/>
            <person name="Yang Y."/>
            <person name="An X."/>
            <person name="Dong Z."/>
            <person name="Zhang K."/>
            <person name="Zhang X."/>
            <person name="Luo M.C."/>
            <person name="Dvorak J."/>
            <person name="Tong Y."/>
            <person name="Wang J."/>
            <person name="Yang H."/>
            <person name="Li Z."/>
            <person name="Wang D."/>
            <person name="Zhang A."/>
            <person name="Wang J."/>
        </authorList>
    </citation>
    <scope>NUCLEOTIDE SEQUENCE</scope>
    <source>
        <strain evidence="3">cv. G1812</strain>
    </source>
</reference>
<organism evidence="2 3">
    <name type="scientific">Triticum urartu</name>
    <name type="common">Red wild einkorn</name>
    <name type="synonym">Crithodium urartu</name>
    <dbReference type="NCBI Taxonomy" id="4572"/>
    <lineage>
        <taxon>Eukaryota</taxon>
        <taxon>Viridiplantae</taxon>
        <taxon>Streptophyta</taxon>
        <taxon>Embryophyta</taxon>
        <taxon>Tracheophyta</taxon>
        <taxon>Spermatophyta</taxon>
        <taxon>Magnoliopsida</taxon>
        <taxon>Liliopsida</taxon>
        <taxon>Poales</taxon>
        <taxon>Poaceae</taxon>
        <taxon>BOP clade</taxon>
        <taxon>Pooideae</taxon>
        <taxon>Triticodae</taxon>
        <taxon>Triticeae</taxon>
        <taxon>Triticinae</taxon>
        <taxon>Triticum</taxon>
    </lineage>
</organism>
<dbReference type="AlphaFoldDB" id="A0A8R7PVR8"/>